<dbReference type="Proteomes" id="UP000325081">
    <property type="component" value="Unassembled WGS sequence"/>
</dbReference>
<reference evidence="2" key="1">
    <citation type="journal article" date="2019" name="Curr. Biol.">
        <title>Genome Sequence of Striga asiatica Provides Insight into the Evolution of Plant Parasitism.</title>
        <authorList>
            <person name="Yoshida S."/>
            <person name="Kim S."/>
            <person name="Wafula E.K."/>
            <person name="Tanskanen J."/>
            <person name="Kim Y.M."/>
            <person name="Honaas L."/>
            <person name="Yang Z."/>
            <person name="Spallek T."/>
            <person name="Conn C.E."/>
            <person name="Ichihashi Y."/>
            <person name="Cheong K."/>
            <person name="Cui S."/>
            <person name="Der J.P."/>
            <person name="Gundlach H."/>
            <person name="Jiao Y."/>
            <person name="Hori C."/>
            <person name="Ishida J.K."/>
            <person name="Kasahara H."/>
            <person name="Kiba T."/>
            <person name="Kim M.S."/>
            <person name="Koo N."/>
            <person name="Laohavisit A."/>
            <person name="Lee Y.H."/>
            <person name="Lumba S."/>
            <person name="McCourt P."/>
            <person name="Mortimer J.C."/>
            <person name="Mutuku J.M."/>
            <person name="Nomura T."/>
            <person name="Sasaki-Sekimoto Y."/>
            <person name="Seto Y."/>
            <person name="Wang Y."/>
            <person name="Wakatake T."/>
            <person name="Sakakibara H."/>
            <person name="Demura T."/>
            <person name="Yamaguchi S."/>
            <person name="Yoneyama K."/>
            <person name="Manabe R.I."/>
            <person name="Nelson D.C."/>
            <person name="Schulman A.H."/>
            <person name="Timko M.P."/>
            <person name="dePamphilis C.W."/>
            <person name="Choi D."/>
            <person name="Shirasu K."/>
        </authorList>
    </citation>
    <scope>NUCLEOTIDE SEQUENCE [LARGE SCALE GENOMIC DNA]</scope>
    <source>
        <strain evidence="2">cv. UVA1</strain>
    </source>
</reference>
<dbReference type="EMBL" id="BKCP01008293">
    <property type="protein sequence ID" value="GER48818.1"/>
    <property type="molecule type" value="Genomic_DNA"/>
</dbReference>
<keyword evidence="2" id="KW-1185">Reference proteome</keyword>
<protein>
    <submittedName>
        <fullName evidence="1">10 kDa chaperonin</fullName>
    </submittedName>
</protein>
<name>A0A5A7QV91_STRAF</name>
<comment type="caution">
    <text evidence="1">The sequence shown here is derived from an EMBL/GenBank/DDBJ whole genome shotgun (WGS) entry which is preliminary data.</text>
</comment>
<dbReference type="AlphaFoldDB" id="A0A5A7QV91"/>
<proteinExistence type="predicted"/>
<gene>
    <name evidence="1" type="ORF">STAS_26009</name>
</gene>
<organism evidence="1 2">
    <name type="scientific">Striga asiatica</name>
    <name type="common">Asiatic witchweed</name>
    <name type="synonym">Buchnera asiatica</name>
    <dbReference type="NCBI Taxonomy" id="4170"/>
    <lineage>
        <taxon>Eukaryota</taxon>
        <taxon>Viridiplantae</taxon>
        <taxon>Streptophyta</taxon>
        <taxon>Embryophyta</taxon>
        <taxon>Tracheophyta</taxon>
        <taxon>Spermatophyta</taxon>
        <taxon>Magnoliopsida</taxon>
        <taxon>eudicotyledons</taxon>
        <taxon>Gunneridae</taxon>
        <taxon>Pentapetalae</taxon>
        <taxon>asterids</taxon>
        <taxon>lamiids</taxon>
        <taxon>Lamiales</taxon>
        <taxon>Orobanchaceae</taxon>
        <taxon>Buchnereae</taxon>
        <taxon>Striga</taxon>
    </lineage>
</organism>
<accession>A0A5A7QV91</accession>
<evidence type="ECO:0000313" key="1">
    <source>
        <dbReference type="EMBL" id="GER48818.1"/>
    </source>
</evidence>
<sequence length="106" mass="11486">MKKRAVRRTRIVRAIEESKCVAGSNGLLPAAAEEEEEEGDPLLTGWKVGSTPSAAAAAAVVGERKLEVSVMFPDLESWSSLLLCNNISCVGFIFTQSSPEEDKRDF</sequence>
<evidence type="ECO:0000313" key="2">
    <source>
        <dbReference type="Proteomes" id="UP000325081"/>
    </source>
</evidence>